<sequence>MVASGVALQPVPNFAPTICSITTCDEFGVGTGSIHHHVMARRNSSACTPDRSASPSNRGRCKPNPAREH</sequence>
<proteinExistence type="predicted"/>
<evidence type="ECO:0000313" key="3">
    <source>
        <dbReference type="WBParaSite" id="BXY_1668900.1"/>
    </source>
</evidence>
<reference evidence="3" key="1">
    <citation type="submission" date="2016-11" db="UniProtKB">
        <authorList>
            <consortium name="WormBaseParasite"/>
        </authorList>
    </citation>
    <scope>IDENTIFICATION</scope>
</reference>
<feature type="region of interest" description="Disordered" evidence="1">
    <location>
        <begin position="41"/>
        <end position="69"/>
    </location>
</feature>
<dbReference type="WBParaSite" id="BXY_1668900.1">
    <property type="protein sequence ID" value="BXY_1668900.1"/>
    <property type="gene ID" value="BXY_1668900"/>
</dbReference>
<organism evidence="2 3">
    <name type="scientific">Bursaphelenchus xylophilus</name>
    <name type="common">Pinewood nematode worm</name>
    <name type="synonym">Aphelenchoides xylophilus</name>
    <dbReference type="NCBI Taxonomy" id="6326"/>
    <lineage>
        <taxon>Eukaryota</taxon>
        <taxon>Metazoa</taxon>
        <taxon>Ecdysozoa</taxon>
        <taxon>Nematoda</taxon>
        <taxon>Chromadorea</taxon>
        <taxon>Rhabditida</taxon>
        <taxon>Tylenchina</taxon>
        <taxon>Tylenchomorpha</taxon>
        <taxon>Aphelenchoidea</taxon>
        <taxon>Aphelenchoididae</taxon>
        <taxon>Bursaphelenchus</taxon>
    </lineage>
</organism>
<accession>A0A1I7SUG7</accession>
<evidence type="ECO:0000313" key="2">
    <source>
        <dbReference type="Proteomes" id="UP000095284"/>
    </source>
</evidence>
<feature type="compositionally biased region" description="Polar residues" evidence="1">
    <location>
        <begin position="42"/>
        <end position="57"/>
    </location>
</feature>
<protein>
    <submittedName>
        <fullName evidence="3">Secreted protein</fullName>
    </submittedName>
</protein>
<evidence type="ECO:0000256" key="1">
    <source>
        <dbReference type="SAM" id="MobiDB-lite"/>
    </source>
</evidence>
<dbReference type="Proteomes" id="UP000095284">
    <property type="component" value="Unplaced"/>
</dbReference>
<name>A0A1I7SUG7_BURXY</name>
<dbReference type="AlphaFoldDB" id="A0A1I7SUG7"/>